<gene>
    <name evidence="3" type="ORF">B0I35DRAFT_97860</name>
</gene>
<feature type="compositionally biased region" description="Low complexity" evidence="2">
    <location>
        <begin position="564"/>
        <end position="574"/>
    </location>
</feature>
<feature type="region of interest" description="Disordered" evidence="2">
    <location>
        <begin position="330"/>
        <end position="367"/>
    </location>
</feature>
<accession>A0A8K0SFK9</accession>
<dbReference type="EMBL" id="JAGPNK010000015">
    <property type="protein sequence ID" value="KAH7308530.1"/>
    <property type="molecule type" value="Genomic_DNA"/>
</dbReference>
<comment type="caution">
    <text evidence="3">The sequence shown here is derived from an EMBL/GenBank/DDBJ whole genome shotgun (WGS) entry which is preliminary data.</text>
</comment>
<dbReference type="OrthoDB" id="4850804at2759"/>
<evidence type="ECO:0000313" key="3">
    <source>
        <dbReference type="EMBL" id="KAH7308530.1"/>
    </source>
</evidence>
<dbReference type="Proteomes" id="UP000813444">
    <property type="component" value="Unassembled WGS sequence"/>
</dbReference>
<feature type="compositionally biased region" description="Low complexity" evidence="2">
    <location>
        <begin position="330"/>
        <end position="339"/>
    </location>
</feature>
<sequence>MAASQVNNSALPQGFTVYQAAPGAQLQFIPAIGTQELDDMIHAYIPGPASIQEKRATVSIEFLKYTQTTGETFNFYPVLTAVESPAMTDSVSSSYASPMTPSWDFSRLSTAPSVASSRASAHSRQSRKPSSSASSRHPGDVSNLPGMKIMTRDGRDITDSASRGSKTKEQRDHAHLMRIIKACDSCRRKKTKCDPSHRRRGVSQTQAPAAAKVAKRTKTAQPQSAPPPPSLAGHDVGFPVLPQSELDWSLFPPMDDFAMPDMSPEAWDELLAQPQFTDPNTDFLLDQFLADGPLDFQSPQIYTPSTSFSCPPLSAATPSSLAASSFASTSASASGATSPDGLQTSPALPYLQRGEGGSTDYTDFNLYSPRSSFSEDDQMVSIEQPYASHKAGVNHAQSESPGSQAVAPSAWTGDTSRDMHGLMQEWSDWSGSSVLSAHPDGDVGYNVAAIHDAADYSAGSHGLYAVSQGFEDGLDQQSVEVWHERSAPDQQPQLQRTLQGVFAASSAGSDAIRRGVANADLIRAYESILRSGVLHEPDSQQSHVVEDTDPQNMKRSPTLASVHDQSQSSSDSQQLELDLVRHRWRGTRDNKHRSRPDMAFPCDGRYFAQPSGFNHLHRSAYRRRTAQLNDTIWTCLGIYGE</sequence>
<protein>
    <recommendedName>
        <fullName evidence="5">Zn(2)-C6 fungal-type domain-containing protein</fullName>
    </recommendedName>
</protein>
<organism evidence="3 4">
    <name type="scientific">Stachybotrys elegans</name>
    <dbReference type="NCBI Taxonomy" id="80388"/>
    <lineage>
        <taxon>Eukaryota</taxon>
        <taxon>Fungi</taxon>
        <taxon>Dikarya</taxon>
        <taxon>Ascomycota</taxon>
        <taxon>Pezizomycotina</taxon>
        <taxon>Sordariomycetes</taxon>
        <taxon>Hypocreomycetidae</taxon>
        <taxon>Hypocreales</taxon>
        <taxon>Stachybotryaceae</taxon>
        <taxon>Stachybotrys</taxon>
    </lineage>
</organism>
<evidence type="ECO:0000256" key="1">
    <source>
        <dbReference type="ARBA" id="ARBA00023242"/>
    </source>
</evidence>
<name>A0A8K0SFK9_9HYPO</name>
<evidence type="ECO:0008006" key="5">
    <source>
        <dbReference type="Google" id="ProtNLM"/>
    </source>
</evidence>
<dbReference type="InterPro" id="IPR001138">
    <property type="entry name" value="Zn2Cys6_DnaBD"/>
</dbReference>
<feature type="region of interest" description="Disordered" evidence="2">
    <location>
        <begin position="535"/>
        <end position="574"/>
    </location>
</feature>
<feature type="region of interest" description="Disordered" evidence="2">
    <location>
        <begin position="114"/>
        <end position="175"/>
    </location>
</feature>
<dbReference type="SUPFAM" id="SSF57701">
    <property type="entry name" value="Zn2/Cys6 DNA-binding domain"/>
    <property type="match status" value="1"/>
</dbReference>
<evidence type="ECO:0000256" key="2">
    <source>
        <dbReference type="SAM" id="MobiDB-lite"/>
    </source>
</evidence>
<feature type="compositionally biased region" description="Basic and acidic residues" evidence="2">
    <location>
        <begin position="166"/>
        <end position="175"/>
    </location>
</feature>
<dbReference type="InterPro" id="IPR036864">
    <property type="entry name" value="Zn2-C6_fun-type_DNA-bd_sf"/>
</dbReference>
<proteinExistence type="predicted"/>
<feature type="compositionally biased region" description="Low complexity" evidence="2">
    <location>
        <begin position="114"/>
        <end position="136"/>
    </location>
</feature>
<feature type="compositionally biased region" description="Polar residues" evidence="2">
    <location>
        <begin position="550"/>
        <end position="559"/>
    </location>
</feature>
<feature type="compositionally biased region" description="Basic residues" evidence="2">
    <location>
        <begin position="187"/>
        <end position="201"/>
    </location>
</feature>
<dbReference type="GO" id="GO:0008270">
    <property type="term" value="F:zinc ion binding"/>
    <property type="evidence" value="ECO:0007669"/>
    <property type="project" value="InterPro"/>
</dbReference>
<dbReference type="AlphaFoldDB" id="A0A8K0SFK9"/>
<dbReference type="CDD" id="cd00067">
    <property type="entry name" value="GAL4"/>
    <property type="match status" value="1"/>
</dbReference>
<feature type="region of interest" description="Disordered" evidence="2">
    <location>
        <begin position="388"/>
        <end position="417"/>
    </location>
</feature>
<feature type="region of interest" description="Disordered" evidence="2">
    <location>
        <begin position="187"/>
        <end position="235"/>
    </location>
</feature>
<dbReference type="GO" id="GO:0000981">
    <property type="term" value="F:DNA-binding transcription factor activity, RNA polymerase II-specific"/>
    <property type="evidence" value="ECO:0007669"/>
    <property type="project" value="InterPro"/>
</dbReference>
<keyword evidence="1" id="KW-0539">Nucleus</keyword>
<evidence type="ECO:0000313" key="4">
    <source>
        <dbReference type="Proteomes" id="UP000813444"/>
    </source>
</evidence>
<keyword evidence="4" id="KW-1185">Reference proteome</keyword>
<reference evidence="3" key="1">
    <citation type="journal article" date="2021" name="Nat. Commun.">
        <title>Genetic determinants of endophytism in the Arabidopsis root mycobiome.</title>
        <authorList>
            <person name="Mesny F."/>
            <person name="Miyauchi S."/>
            <person name="Thiergart T."/>
            <person name="Pickel B."/>
            <person name="Atanasova L."/>
            <person name="Karlsson M."/>
            <person name="Huettel B."/>
            <person name="Barry K.W."/>
            <person name="Haridas S."/>
            <person name="Chen C."/>
            <person name="Bauer D."/>
            <person name="Andreopoulos W."/>
            <person name="Pangilinan J."/>
            <person name="LaButti K."/>
            <person name="Riley R."/>
            <person name="Lipzen A."/>
            <person name="Clum A."/>
            <person name="Drula E."/>
            <person name="Henrissat B."/>
            <person name="Kohler A."/>
            <person name="Grigoriev I.V."/>
            <person name="Martin F.M."/>
            <person name="Hacquard S."/>
        </authorList>
    </citation>
    <scope>NUCLEOTIDE SEQUENCE</scope>
    <source>
        <strain evidence="3">MPI-CAGE-CH-0235</strain>
    </source>
</reference>